<sequence>MKQTASGDDACVVRFYTVERRLKRVGMLFNLGSDVMHICLLLDSRVMKQMAMDSDL</sequence>
<dbReference type="Proteomes" id="UP001167864">
    <property type="component" value="Unassembled WGS sequence"/>
</dbReference>
<organism evidence="1 2">
    <name type="scientific">Yersinia nurmii</name>
    <dbReference type="NCBI Taxonomy" id="685706"/>
    <lineage>
        <taxon>Bacteria</taxon>
        <taxon>Pseudomonadati</taxon>
        <taxon>Pseudomonadota</taxon>
        <taxon>Gammaproteobacteria</taxon>
        <taxon>Enterobacterales</taxon>
        <taxon>Yersiniaceae</taxon>
        <taxon>Yersinia</taxon>
    </lineage>
</organism>
<evidence type="ECO:0000313" key="1">
    <source>
        <dbReference type="EMBL" id="MDN0086006.1"/>
    </source>
</evidence>
<proteinExistence type="predicted"/>
<evidence type="ECO:0000313" key="2">
    <source>
        <dbReference type="Proteomes" id="UP001167864"/>
    </source>
</evidence>
<protein>
    <submittedName>
        <fullName evidence="1">Uncharacterized protein</fullName>
    </submittedName>
</protein>
<name>A0AAW7JWE9_9GAMM</name>
<reference evidence="1" key="1">
    <citation type="submission" date="2023-06" db="EMBL/GenBank/DDBJ databases">
        <authorList>
            <person name="Polev D.E."/>
            <person name="Saitova A.T."/>
            <person name="Bogumilchik E.A."/>
            <person name="Kokorina G.I."/>
            <person name="Voskresenskaia E.A."/>
        </authorList>
    </citation>
    <scope>NUCLEOTIDE SEQUENCE</scope>
    <source>
        <strain evidence="1">2145 StPb PI</strain>
    </source>
</reference>
<dbReference type="EMBL" id="JAUEHU010000001">
    <property type="protein sequence ID" value="MDN0086006.1"/>
    <property type="molecule type" value="Genomic_DNA"/>
</dbReference>
<comment type="caution">
    <text evidence="1">The sequence shown here is derived from an EMBL/GenBank/DDBJ whole genome shotgun (WGS) entry which is preliminary data.</text>
</comment>
<gene>
    <name evidence="1" type="ORF">QVN42_01110</name>
</gene>
<accession>A0AAW7JWE9</accession>
<dbReference type="AlphaFoldDB" id="A0AAW7JWE9"/>
<dbReference type="RefSeq" id="WP_289817508.1">
    <property type="nucleotide sequence ID" value="NZ_JAUEHU010000001.1"/>
</dbReference>